<dbReference type="InterPro" id="IPR000436">
    <property type="entry name" value="Sushi_SCR_CCP_dom"/>
</dbReference>
<reference evidence="6" key="1">
    <citation type="journal article" date="2023" name="Mol. Biol. Evol.">
        <title>Third-Generation Sequencing Reveals the Adaptive Role of the Epigenome in Three Deep-Sea Polychaetes.</title>
        <authorList>
            <person name="Perez M."/>
            <person name="Aroh O."/>
            <person name="Sun Y."/>
            <person name="Lan Y."/>
            <person name="Juniper S.K."/>
            <person name="Young C.R."/>
            <person name="Angers B."/>
            <person name="Qian P.Y."/>
        </authorList>
    </citation>
    <scope>NUCLEOTIDE SEQUENCE</scope>
    <source>
        <strain evidence="6">R07B-5</strain>
    </source>
</reference>
<keyword evidence="2" id="KW-1015">Disulfide bond</keyword>
<dbReference type="InterPro" id="IPR043555">
    <property type="entry name" value="SRPX-like"/>
</dbReference>
<comment type="caution">
    <text evidence="6">The sequence shown here is derived from an EMBL/GenBank/DDBJ whole genome shotgun (WGS) entry which is preliminary data.</text>
</comment>
<dbReference type="CDD" id="cd00033">
    <property type="entry name" value="CCP"/>
    <property type="match status" value="1"/>
</dbReference>
<evidence type="ECO:0000259" key="4">
    <source>
        <dbReference type="PROSITE" id="PS50825"/>
    </source>
</evidence>
<comment type="caution">
    <text evidence="3">Lacks conserved residue(s) required for the propagation of feature annotation.</text>
</comment>
<organism evidence="6 7">
    <name type="scientific">Ridgeia piscesae</name>
    <name type="common">Tubeworm</name>
    <dbReference type="NCBI Taxonomy" id="27915"/>
    <lineage>
        <taxon>Eukaryota</taxon>
        <taxon>Metazoa</taxon>
        <taxon>Spiralia</taxon>
        <taxon>Lophotrochozoa</taxon>
        <taxon>Annelida</taxon>
        <taxon>Polychaeta</taxon>
        <taxon>Sedentaria</taxon>
        <taxon>Canalipalpata</taxon>
        <taxon>Sabellida</taxon>
        <taxon>Siboglinidae</taxon>
        <taxon>Ridgeia</taxon>
    </lineage>
</organism>
<keyword evidence="1" id="KW-0677">Repeat</keyword>
<evidence type="ECO:0000256" key="2">
    <source>
        <dbReference type="ARBA" id="ARBA00023157"/>
    </source>
</evidence>
<evidence type="ECO:0000313" key="7">
    <source>
        <dbReference type="Proteomes" id="UP001209878"/>
    </source>
</evidence>
<proteinExistence type="predicted"/>
<dbReference type="Proteomes" id="UP001209878">
    <property type="component" value="Unassembled WGS sequence"/>
</dbReference>
<evidence type="ECO:0000256" key="1">
    <source>
        <dbReference type="ARBA" id="ARBA00022737"/>
    </source>
</evidence>
<dbReference type="AlphaFoldDB" id="A0AAD9KAV4"/>
<dbReference type="PROSITE" id="PS50825">
    <property type="entry name" value="HYR"/>
    <property type="match status" value="1"/>
</dbReference>
<dbReference type="InterPro" id="IPR013783">
    <property type="entry name" value="Ig-like_fold"/>
</dbReference>
<feature type="domain" description="Sushi" evidence="5">
    <location>
        <begin position="43"/>
        <end position="112"/>
    </location>
</feature>
<gene>
    <name evidence="6" type="ORF">NP493_1251g00020</name>
</gene>
<dbReference type="InterPro" id="IPR003410">
    <property type="entry name" value="HYR_dom"/>
</dbReference>
<evidence type="ECO:0000256" key="3">
    <source>
        <dbReference type="PROSITE-ProRule" id="PRU00302"/>
    </source>
</evidence>
<accession>A0AAD9KAV4</accession>
<protein>
    <recommendedName>
        <fullName evidence="8">HYR domain-containing protein</fullName>
    </recommendedName>
</protein>
<dbReference type="Pfam" id="PF00084">
    <property type="entry name" value="Sushi"/>
    <property type="match status" value="1"/>
</dbReference>
<feature type="domain" description="HYR" evidence="4">
    <location>
        <begin position="1"/>
        <end position="42"/>
    </location>
</feature>
<name>A0AAD9KAV4_RIDPI</name>
<dbReference type="Pfam" id="PF02494">
    <property type="entry name" value="HYR"/>
    <property type="match status" value="1"/>
</dbReference>
<evidence type="ECO:0008006" key="8">
    <source>
        <dbReference type="Google" id="ProtNLM"/>
    </source>
</evidence>
<sequence>MTRTGPAPNTSLTVGTHRVTYNARDSAGNKAFPCSFTVNVRRVTCPVVYRTPYQRVSCPMGHKYGAVCHLSCDEGKELLGSPTATCDVWPGVTPPVAAWSWSWNSSQPMCQGRSRDNG</sequence>
<keyword evidence="3" id="KW-0768">Sushi</keyword>
<dbReference type="Gene3D" id="2.60.40.10">
    <property type="entry name" value="Immunoglobulins"/>
    <property type="match status" value="1"/>
</dbReference>
<dbReference type="PROSITE" id="PS50923">
    <property type="entry name" value="SUSHI"/>
    <property type="match status" value="1"/>
</dbReference>
<dbReference type="Gene3D" id="2.10.70.10">
    <property type="entry name" value="Complement Module, domain 1"/>
    <property type="match status" value="1"/>
</dbReference>
<evidence type="ECO:0000259" key="5">
    <source>
        <dbReference type="PROSITE" id="PS50923"/>
    </source>
</evidence>
<keyword evidence="7" id="KW-1185">Reference proteome</keyword>
<dbReference type="PANTHER" id="PTHR46343">
    <property type="entry name" value="HYR DOMAIN-CONTAINING PROTEIN"/>
    <property type="match status" value="1"/>
</dbReference>
<evidence type="ECO:0000313" key="6">
    <source>
        <dbReference type="EMBL" id="KAK2167894.1"/>
    </source>
</evidence>
<dbReference type="PANTHER" id="PTHR46343:SF2">
    <property type="entry name" value="SUSHI_VON WILLEBRAND FACTOR TYPE A_EGF_PENTRAXIN DOMAIN-CONTAINING 1"/>
    <property type="match status" value="1"/>
</dbReference>
<dbReference type="EMBL" id="JAODUO010001252">
    <property type="protein sequence ID" value="KAK2167894.1"/>
    <property type="molecule type" value="Genomic_DNA"/>
</dbReference>
<dbReference type="SUPFAM" id="SSF57535">
    <property type="entry name" value="Complement control module/SCR domain"/>
    <property type="match status" value="1"/>
</dbReference>
<dbReference type="InterPro" id="IPR035976">
    <property type="entry name" value="Sushi/SCR/CCP_sf"/>
</dbReference>